<dbReference type="STRING" id="70448.A0A090M1X2"/>
<feature type="domain" description="Non-structural maintenance of chromosome element 4 C-terminal" evidence="9">
    <location>
        <begin position="201"/>
        <end position="273"/>
    </location>
</feature>
<evidence type="ECO:0000313" key="11">
    <source>
        <dbReference type="Proteomes" id="UP000009170"/>
    </source>
</evidence>
<dbReference type="AlphaFoldDB" id="A0A090M1X2"/>
<feature type="region of interest" description="Disordered" evidence="8">
    <location>
        <begin position="296"/>
        <end position="336"/>
    </location>
</feature>
<keyword evidence="11" id="KW-1185">Reference proteome</keyword>
<dbReference type="GeneID" id="9835017"/>
<comment type="subunit">
    <text evidence="7">Component of the SMC5-SMC6 complex.</text>
</comment>
<comment type="similarity">
    <text evidence="2 7">Belongs to the NSE4 family.</text>
</comment>
<evidence type="ECO:0000256" key="8">
    <source>
        <dbReference type="SAM" id="MobiDB-lite"/>
    </source>
</evidence>
<accession>A0A090M1X2</accession>
<protein>
    <recommendedName>
        <fullName evidence="7">Non-structural maintenance of chromosomes element 4</fullName>
    </recommendedName>
</protein>
<reference evidence="10 11" key="2">
    <citation type="journal article" date="2014" name="BMC Genomics">
        <title>An improved genome of the model marine alga Ostreococcus tauri unfolds by assessing Illumina de novo assemblies.</title>
        <authorList>
            <person name="Blanc-Mathieu R."/>
            <person name="Verhelst B."/>
            <person name="Derelle E."/>
            <person name="Rombauts S."/>
            <person name="Bouget F.Y."/>
            <person name="Carre I."/>
            <person name="Chateau A."/>
            <person name="Eyre-Walker A."/>
            <person name="Grimsley N."/>
            <person name="Moreau H."/>
            <person name="Piegu B."/>
            <person name="Rivals E."/>
            <person name="Schackwitz W."/>
            <person name="Van de Peer Y."/>
            <person name="Piganeau G."/>
        </authorList>
    </citation>
    <scope>NUCLEOTIDE SEQUENCE [LARGE SCALE GENOMIC DNA]</scope>
    <source>
        <strain evidence="11">OTTH 0595 / CCAP 157/2 / RCC745</strain>
    </source>
</reference>
<dbReference type="InParanoid" id="A0A090M1X2"/>
<evidence type="ECO:0000256" key="3">
    <source>
        <dbReference type="ARBA" id="ARBA00022763"/>
    </source>
</evidence>
<comment type="function">
    <text evidence="7">Component of the SMC5-SMC6 complex, that promotes sister chromatid alignment after DNA damage and facilitates double-stranded DNA breaks (DSBs) repair via homologous recombination between sister chromatids.</text>
</comment>
<dbReference type="KEGG" id="ota:OT_ostta01g01050"/>
<evidence type="ECO:0000256" key="7">
    <source>
        <dbReference type="RuleBase" id="RU365071"/>
    </source>
</evidence>
<dbReference type="InterPro" id="IPR014854">
    <property type="entry name" value="Nse4_C"/>
</dbReference>
<dbReference type="Pfam" id="PF08743">
    <property type="entry name" value="Nse4_C"/>
    <property type="match status" value="1"/>
</dbReference>
<comment type="caution">
    <text evidence="10">The sequence shown here is derived from an EMBL/GenBank/DDBJ whole genome shotgun (WGS) entry which is preliminary data.</text>
</comment>
<keyword evidence="4 7" id="KW-0233">DNA recombination</keyword>
<dbReference type="GO" id="GO:0006310">
    <property type="term" value="P:DNA recombination"/>
    <property type="evidence" value="ECO:0007669"/>
    <property type="project" value="UniProtKB-UniRule"/>
</dbReference>
<dbReference type="GO" id="GO:0005634">
    <property type="term" value="C:nucleus"/>
    <property type="evidence" value="ECO:0007669"/>
    <property type="project" value="UniProtKB-SubCell"/>
</dbReference>
<proteinExistence type="inferred from homology"/>
<evidence type="ECO:0000256" key="4">
    <source>
        <dbReference type="ARBA" id="ARBA00023172"/>
    </source>
</evidence>
<dbReference type="PANTHER" id="PTHR16140">
    <property type="entry name" value="NON-STRUCTURAL MAINTENANCE OF CHROMOSOMES ELEMENT 4"/>
    <property type="match status" value="1"/>
</dbReference>
<evidence type="ECO:0000313" key="10">
    <source>
        <dbReference type="EMBL" id="CEF96537.1"/>
    </source>
</evidence>
<feature type="compositionally biased region" description="Basic and acidic residues" evidence="8">
    <location>
        <begin position="309"/>
        <end position="336"/>
    </location>
</feature>
<reference evidence="11" key="1">
    <citation type="journal article" date="2006" name="Proc. Natl. Acad. Sci. U.S.A.">
        <title>Genome analysis of the smallest free-living eukaryote Ostreococcus tauri unveils many unique features.</title>
        <authorList>
            <person name="Derelle E."/>
            <person name="Ferraz C."/>
            <person name="Rombauts S."/>
            <person name="Rouze P."/>
            <person name="Worden A.Z."/>
            <person name="Robbens S."/>
            <person name="Partensky F."/>
            <person name="Degroeve S."/>
            <person name="Echeynie S."/>
            <person name="Cooke R."/>
            <person name="Saeys Y."/>
            <person name="Wuyts J."/>
            <person name="Jabbari K."/>
            <person name="Bowler C."/>
            <person name="Panaud O."/>
            <person name="Piegu B."/>
            <person name="Ball S.G."/>
            <person name="Ral J.-P."/>
            <person name="Bouget F.-Y."/>
            <person name="Piganeau G."/>
            <person name="De Baets B."/>
            <person name="Picard A."/>
            <person name="Delseny M."/>
            <person name="Demaille J."/>
            <person name="Van de Peer Y."/>
            <person name="Moreau H."/>
        </authorList>
    </citation>
    <scope>NUCLEOTIDE SEQUENCE [LARGE SCALE GENOMIC DNA]</scope>
    <source>
        <strain evidence="11">OTTH 0595 / CCAP 157/2 / RCC745</strain>
    </source>
</reference>
<sequence length="336" mass="36543">MAASDVAEARVAATRARRATRVEIRRAIDAARVNQDELSKPESDELDRAVDRADEINETGVREKREMVLDMELYNQLTAYARTRTARLGPRGSAEVSVKAFLQALRRAGGGGGSGDGVSWERVGGSGAKYFSDAPVPGFMNGVMDTAIKERRATQRRAKEVLGPSVAPDAVEDTTAERQTDKMMQAMHKKLKKCPGGVTDVVHAVRNLESFPQFVENVFTAAFLVREGAAGITPSPSGGVPTLSHQVKPAAGADRASFVLHVDMKNWRALNALANGQAGLMPTREDVDEDVLYGARGTRRAGEDDLEYDDTKRVRTGEHLHDSTNERRLPRDSVSS</sequence>
<dbReference type="EMBL" id="CAID01000001">
    <property type="protein sequence ID" value="CEF96537.1"/>
    <property type="molecule type" value="Genomic_DNA"/>
</dbReference>
<dbReference type="PANTHER" id="PTHR16140:SF0">
    <property type="entry name" value="NON-STRUCTURAL MAINTENANCE OF CHROMOSOMES ELEMENT 4"/>
    <property type="match status" value="1"/>
</dbReference>
<dbReference type="InterPro" id="IPR027786">
    <property type="entry name" value="Nse4/EID"/>
</dbReference>
<keyword evidence="3 7" id="KW-0227">DNA damage</keyword>
<name>A0A090M1X2_OSTTA</name>
<gene>
    <name evidence="10" type="ORF">OT_ostta01g01050</name>
</gene>
<dbReference type="GO" id="GO:0030915">
    <property type="term" value="C:Smc5-Smc6 complex"/>
    <property type="evidence" value="ECO:0007669"/>
    <property type="project" value="UniProtKB-UniRule"/>
</dbReference>
<dbReference type="FunCoup" id="A0A090M1X2">
    <property type="interactions" value="1320"/>
</dbReference>
<comment type="subcellular location">
    <subcellularLocation>
        <location evidence="1 7">Nucleus</location>
    </subcellularLocation>
</comment>
<evidence type="ECO:0000256" key="6">
    <source>
        <dbReference type="ARBA" id="ARBA00023242"/>
    </source>
</evidence>
<dbReference type="Proteomes" id="UP000009170">
    <property type="component" value="Unassembled WGS sequence"/>
</dbReference>
<keyword evidence="5 7" id="KW-0234">DNA repair</keyword>
<evidence type="ECO:0000256" key="2">
    <source>
        <dbReference type="ARBA" id="ARBA00008997"/>
    </source>
</evidence>
<organism evidence="10 11">
    <name type="scientific">Ostreococcus tauri</name>
    <name type="common">Marine green alga</name>
    <dbReference type="NCBI Taxonomy" id="70448"/>
    <lineage>
        <taxon>Eukaryota</taxon>
        <taxon>Viridiplantae</taxon>
        <taxon>Chlorophyta</taxon>
        <taxon>Mamiellophyceae</taxon>
        <taxon>Mamiellales</taxon>
        <taxon>Bathycoccaceae</taxon>
        <taxon>Ostreococcus</taxon>
    </lineage>
</organism>
<dbReference type="RefSeq" id="XP_003074164.2">
    <property type="nucleotide sequence ID" value="XM_003074118.2"/>
</dbReference>
<evidence type="ECO:0000259" key="9">
    <source>
        <dbReference type="Pfam" id="PF08743"/>
    </source>
</evidence>
<keyword evidence="6 7" id="KW-0539">Nucleus</keyword>
<dbReference type="GO" id="GO:0006281">
    <property type="term" value="P:DNA repair"/>
    <property type="evidence" value="ECO:0007669"/>
    <property type="project" value="UniProtKB-UniRule"/>
</dbReference>
<evidence type="ECO:0000256" key="1">
    <source>
        <dbReference type="ARBA" id="ARBA00004123"/>
    </source>
</evidence>
<dbReference type="OrthoDB" id="361242at2759"/>
<evidence type="ECO:0000256" key="5">
    <source>
        <dbReference type="ARBA" id="ARBA00023204"/>
    </source>
</evidence>